<evidence type="ECO:0000256" key="2">
    <source>
        <dbReference type="ARBA" id="ARBA00022473"/>
    </source>
</evidence>
<name>A0A1S8X2A9_OPIVI</name>
<dbReference type="SUPFAM" id="SSF46689">
    <property type="entry name" value="Homeodomain-like"/>
    <property type="match status" value="1"/>
</dbReference>
<dbReference type="CDD" id="cd00086">
    <property type="entry name" value="homeodomain"/>
    <property type="match status" value="1"/>
</dbReference>
<dbReference type="PRINTS" id="PR00031">
    <property type="entry name" value="HTHREPRESSR"/>
</dbReference>
<evidence type="ECO:0000259" key="9">
    <source>
        <dbReference type="PROSITE" id="PS50071"/>
    </source>
</evidence>
<evidence type="ECO:0000313" key="11">
    <source>
        <dbReference type="Proteomes" id="UP000243686"/>
    </source>
</evidence>
<organism evidence="10 11">
    <name type="scientific">Opisthorchis viverrini</name>
    <name type="common">Southeast Asian liver fluke</name>
    <dbReference type="NCBI Taxonomy" id="6198"/>
    <lineage>
        <taxon>Eukaryota</taxon>
        <taxon>Metazoa</taxon>
        <taxon>Spiralia</taxon>
        <taxon>Lophotrochozoa</taxon>
        <taxon>Platyhelminthes</taxon>
        <taxon>Trematoda</taxon>
        <taxon>Digenea</taxon>
        <taxon>Opisthorchiida</taxon>
        <taxon>Opisthorchiata</taxon>
        <taxon>Opisthorchiidae</taxon>
        <taxon>Opisthorchis</taxon>
    </lineage>
</organism>
<dbReference type="SMART" id="SM00389">
    <property type="entry name" value="HOX"/>
    <property type="match status" value="1"/>
</dbReference>
<dbReference type="GO" id="GO:0000981">
    <property type="term" value="F:DNA-binding transcription factor activity, RNA polymerase II-specific"/>
    <property type="evidence" value="ECO:0007669"/>
    <property type="project" value="InterPro"/>
</dbReference>
<keyword evidence="5 6" id="KW-0539">Nucleus</keyword>
<evidence type="ECO:0000256" key="3">
    <source>
        <dbReference type="ARBA" id="ARBA00023125"/>
    </source>
</evidence>
<feature type="region of interest" description="Disordered" evidence="8">
    <location>
        <begin position="68"/>
        <end position="87"/>
    </location>
</feature>
<dbReference type="Gene3D" id="1.10.10.60">
    <property type="entry name" value="Homeodomain-like"/>
    <property type="match status" value="1"/>
</dbReference>
<evidence type="ECO:0000256" key="8">
    <source>
        <dbReference type="SAM" id="MobiDB-lite"/>
    </source>
</evidence>
<keyword evidence="2" id="KW-0217">Developmental protein</keyword>
<keyword evidence="11" id="KW-1185">Reference proteome</keyword>
<dbReference type="PANTHER" id="PTHR45946">
    <property type="entry name" value="HOMEOBOX PROTEIN ROUGH-RELATED"/>
    <property type="match status" value="1"/>
</dbReference>
<keyword evidence="3 6" id="KW-0238">DNA-binding</keyword>
<feature type="non-terminal residue" evidence="10">
    <location>
        <position position="833"/>
    </location>
</feature>
<feature type="domain" description="Homeobox" evidence="9">
    <location>
        <begin position="589"/>
        <end position="649"/>
    </location>
</feature>
<dbReference type="InterPro" id="IPR001356">
    <property type="entry name" value="HD"/>
</dbReference>
<dbReference type="InterPro" id="IPR020479">
    <property type="entry name" value="HD_metazoa"/>
</dbReference>
<protein>
    <submittedName>
        <fullName evidence="10">Homeobox domain protein</fullName>
    </submittedName>
</protein>
<dbReference type="GO" id="GO:0000978">
    <property type="term" value="F:RNA polymerase II cis-regulatory region sequence-specific DNA binding"/>
    <property type="evidence" value="ECO:0007669"/>
    <property type="project" value="TreeGrafter"/>
</dbReference>
<dbReference type="InterPro" id="IPR017970">
    <property type="entry name" value="Homeobox_CS"/>
</dbReference>
<gene>
    <name evidence="10" type="ORF">X801_03259</name>
</gene>
<proteinExistence type="predicted"/>
<feature type="region of interest" description="Disordered" evidence="8">
    <location>
        <begin position="24"/>
        <end position="51"/>
    </location>
</feature>
<evidence type="ECO:0000256" key="7">
    <source>
        <dbReference type="RuleBase" id="RU000682"/>
    </source>
</evidence>
<dbReference type="AlphaFoldDB" id="A0A1S8X2A9"/>
<dbReference type="InterPro" id="IPR000047">
    <property type="entry name" value="HTH_motif"/>
</dbReference>
<accession>A0A1S8X2A9</accession>
<feature type="region of interest" description="Disordered" evidence="8">
    <location>
        <begin position="366"/>
        <end position="396"/>
    </location>
</feature>
<reference evidence="10 11" key="1">
    <citation type="submission" date="2015-03" db="EMBL/GenBank/DDBJ databases">
        <title>Draft genome of the nematode, Opisthorchis viverrini.</title>
        <authorList>
            <person name="Mitreva M."/>
        </authorList>
    </citation>
    <scope>NUCLEOTIDE SEQUENCE [LARGE SCALE GENOMIC DNA]</scope>
    <source>
        <strain evidence="10">Khon Kaen</strain>
    </source>
</reference>
<keyword evidence="4 6" id="KW-0371">Homeobox</keyword>
<feature type="DNA-binding region" description="Homeobox" evidence="6">
    <location>
        <begin position="591"/>
        <end position="650"/>
    </location>
</feature>
<dbReference type="InterPro" id="IPR046327">
    <property type="entry name" value="HXA1/B1/D1"/>
</dbReference>
<dbReference type="EMBL" id="KV892406">
    <property type="protein sequence ID" value="OON20850.1"/>
    <property type="molecule type" value="Genomic_DNA"/>
</dbReference>
<dbReference type="InterPro" id="IPR009057">
    <property type="entry name" value="Homeodomain-like_sf"/>
</dbReference>
<dbReference type="PANTHER" id="PTHR45946:SF4">
    <property type="entry name" value="HOMEOBOX PROTEIN ROUGH-RELATED"/>
    <property type="match status" value="1"/>
</dbReference>
<comment type="subcellular location">
    <subcellularLocation>
        <location evidence="1 6 7">Nucleus</location>
    </subcellularLocation>
</comment>
<dbReference type="Pfam" id="PF00046">
    <property type="entry name" value="Homeodomain"/>
    <property type="match status" value="1"/>
</dbReference>
<evidence type="ECO:0000313" key="10">
    <source>
        <dbReference type="EMBL" id="OON20850.1"/>
    </source>
</evidence>
<evidence type="ECO:0000256" key="6">
    <source>
        <dbReference type="PROSITE-ProRule" id="PRU00108"/>
    </source>
</evidence>
<evidence type="ECO:0000256" key="4">
    <source>
        <dbReference type="ARBA" id="ARBA00023155"/>
    </source>
</evidence>
<dbReference type="GO" id="GO:0005634">
    <property type="term" value="C:nucleus"/>
    <property type="evidence" value="ECO:0007669"/>
    <property type="project" value="UniProtKB-SubCell"/>
</dbReference>
<dbReference type="PROSITE" id="PS00027">
    <property type="entry name" value="HOMEOBOX_1"/>
    <property type="match status" value="1"/>
</dbReference>
<dbReference type="PRINTS" id="PR00024">
    <property type="entry name" value="HOMEOBOX"/>
</dbReference>
<dbReference type="PROSITE" id="PS50071">
    <property type="entry name" value="HOMEOBOX_2"/>
    <property type="match status" value="1"/>
</dbReference>
<sequence>MPIRFRYQFDNPVIVQSPAHFRSNSQSIQNVSEHTPSPQLQQSPVDDTNNELQIDRNSDRQELSNHIRHSTNKSFQTPSKHRDPTSGQWASSFFAETVAGFTQHVSAAQEKLDSLYSQLTAHKTEQHSDCLRTTDVPPPNLTLSFHGGYPNQEESSLHTIHSSSTHSISVVDEVERFSQVAHKSENSRAEIGKTLHCDHTPSAHQRDLSSLDTLDKMPTSKWIAGSSLKHTFDPDESTVASEQVIKNDPDSFANNASSMTGLSLFQRQTLFAIGSGENNYRYCHQQSKRAIGPNHNSVTIPDVQQQFINTMNLSMSSGCRDCDMQVQNDSLFTPSDFGEVNKQIMLQLGYEELQFAHAVDQVGDLNQDDGASPELETSAARGSKSGGKGMTTRSKRHTFQVDGNKRAFRTQLCGYSARVLTIEIRDIKCDNFQPIKSNFTTGIVLIGFQIHDALPIAYFGQNPTGALSTGASVQRGKQPHVNMIKQALGREYLKTADQMEMHTNGSLTACALQEAFNYVTDGCGTFDQSIPFPVQALAEVGGSSYRDDGAIGWSVAYDQSKAAEYPWNITSDCTSATQTTVLPSSLSGQNSMNGRINFTNKQLTELEKEFHFNRYLTRARRIEIANDLGLTETQVKIWFQNRRMKQKKRMRDQWFGVPKTSEDPVFESSIRRQHIQTQIKEDGQSADDSYNTLCDTKLLTMEHASFNGYYRESHEDDYRSSGFSIPRPCLNSASLLVNKRCRIVLSPVPAPSSVLKPEYGHNSVLNEHFYLKAKQQYMPLSAYSEQEVTYIPRSSTQTEYRKLRSIVIESVGENFPQLFNPGLRSFDHYYQVS</sequence>
<dbReference type="Proteomes" id="UP000243686">
    <property type="component" value="Unassembled WGS sequence"/>
</dbReference>
<evidence type="ECO:0000256" key="1">
    <source>
        <dbReference type="ARBA" id="ARBA00004123"/>
    </source>
</evidence>
<evidence type="ECO:0000256" key="5">
    <source>
        <dbReference type="ARBA" id="ARBA00023242"/>
    </source>
</evidence>